<protein>
    <submittedName>
        <fullName evidence="1">Uncharacterized protein</fullName>
    </submittedName>
</protein>
<evidence type="ECO:0000313" key="1">
    <source>
        <dbReference type="EMBL" id="MEQ2176652.1"/>
    </source>
</evidence>
<evidence type="ECO:0000313" key="2">
    <source>
        <dbReference type="Proteomes" id="UP001476798"/>
    </source>
</evidence>
<reference evidence="1 2" key="1">
    <citation type="submission" date="2021-06" db="EMBL/GenBank/DDBJ databases">
        <authorList>
            <person name="Palmer J.M."/>
        </authorList>
    </citation>
    <scope>NUCLEOTIDE SEQUENCE [LARGE SCALE GENOMIC DNA]</scope>
    <source>
        <strain evidence="1 2">GA_2019</strain>
        <tissue evidence="1">Muscle</tissue>
    </source>
</reference>
<proteinExistence type="predicted"/>
<dbReference type="Proteomes" id="UP001476798">
    <property type="component" value="Unassembled WGS sequence"/>
</dbReference>
<sequence>MLTLRLKSGHWSGGCIPDADLRGGGSFIPDRLDPASTVTAGLLDLAGTNDAGLAVVGVVRGHLGLLSELRVCTG</sequence>
<name>A0ABV0P2E7_9TELE</name>
<accession>A0ABV0P2E7</accession>
<dbReference type="EMBL" id="JAHRIO010054666">
    <property type="protein sequence ID" value="MEQ2176652.1"/>
    <property type="molecule type" value="Genomic_DNA"/>
</dbReference>
<gene>
    <name evidence="1" type="ORF">GOODEAATRI_030183</name>
</gene>
<comment type="caution">
    <text evidence="1">The sequence shown here is derived from an EMBL/GenBank/DDBJ whole genome shotgun (WGS) entry which is preliminary data.</text>
</comment>
<keyword evidence="2" id="KW-1185">Reference proteome</keyword>
<organism evidence="1 2">
    <name type="scientific">Goodea atripinnis</name>
    <dbReference type="NCBI Taxonomy" id="208336"/>
    <lineage>
        <taxon>Eukaryota</taxon>
        <taxon>Metazoa</taxon>
        <taxon>Chordata</taxon>
        <taxon>Craniata</taxon>
        <taxon>Vertebrata</taxon>
        <taxon>Euteleostomi</taxon>
        <taxon>Actinopterygii</taxon>
        <taxon>Neopterygii</taxon>
        <taxon>Teleostei</taxon>
        <taxon>Neoteleostei</taxon>
        <taxon>Acanthomorphata</taxon>
        <taxon>Ovalentaria</taxon>
        <taxon>Atherinomorphae</taxon>
        <taxon>Cyprinodontiformes</taxon>
        <taxon>Goodeidae</taxon>
        <taxon>Goodea</taxon>
    </lineage>
</organism>